<proteinExistence type="predicted"/>
<protein>
    <submittedName>
        <fullName evidence="2">Uncharacterized protein</fullName>
    </submittedName>
</protein>
<dbReference type="Proteomes" id="UP001279734">
    <property type="component" value="Unassembled WGS sequence"/>
</dbReference>
<feature type="compositionally biased region" description="Basic and acidic residues" evidence="1">
    <location>
        <begin position="12"/>
        <end position="30"/>
    </location>
</feature>
<feature type="region of interest" description="Disordered" evidence="1">
    <location>
        <begin position="1"/>
        <end position="41"/>
    </location>
</feature>
<sequence length="120" mass="12940">MRHGGDQVQRVKSGDQFRDEQKPNLSLDHRPPHHSGTAGIDFTATQPAAPISFSLPFDASAPAVYHQALFHHIHTGEGGHATTTSPTSGSKGAIPVPPPAPTFYLWPNQSYYGRTTPLMS</sequence>
<accession>A0AAD3T9W2</accession>
<organism evidence="2 3">
    <name type="scientific">Nepenthes gracilis</name>
    <name type="common">Slender pitcher plant</name>
    <dbReference type="NCBI Taxonomy" id="150966"/>
    <lineage>
        <taxon>Eukaryota</taxon>
        <taxon>Viridiplantae</taxon>
        <taxon>Streptophyta</taxon>
        <taxon>Embryophyta</taxon>
        <taxon>Tracheophyta</taxon>
        <taxon>Spermatophyta</taxon>
        <taxon>Magnoliopsida</taxon>
        <taxon>eudicotyledons</taxon>
        <taxon>Gunneridae</taxon>
        <taxon>Pentapetalae</taxon>
        <taxon>Caryophyllales</taxon>
        <taxon>Nepenthaceae</taxon>
        <taxon>Nepenthes</taxon>
    </lineage>
</organism>
<dbReference type="AlphaFoldDB" id="A0AAD3T9W2"/>
<comment type="caution">
    <text evidence="2">The sequence shown here is derived from an EMBL/GenBank/DDBJ whole genome shotgun (WGS) entry which is preliminary data.</text>
</comment>
<evidence type="ECO:0000256" key="1">
    <source>
        <dbReference type="SAM" id="MobiDB-lite"/>
    </source>
</evidence>
<name>A0AAD3T9W2_NEPGR</name>
<dbReference type="EMBL" id="BSYO01000028">
    <property type="protein sequence ID" value="GMH24666.1"/>
    <property type="molecule type" value="Genomic_DNA"/>
</dbReference>
<feature type="compositionally biased region" description="Polar residues" evidence="1">
    <location>
        <begin position="81"/>
        <end position="90"/>
    </location>
</feature>
<feature type="region of interest" description="Disordered" evidence="1">
    <location>
        <begin position="76"/>
        <end position="96"/>
    </location>
</feature>
<evidence type="ECO:0000313" key="3">
    <source>
        <dbReference type="Proteomes" id="UP001279734"/>
    </source>
</evidence>
<reference evidence="2" key="1">
    <citation type="submission" date="2023-05" db="EMBL/GenBank/DDBJ databases">
        <title>Nepenthes gracilis genome sequencing.</title>
        <authorList>
            <person name="Fukushima K."/>
        </authorList>
    </citation>
    <scope>NUCLEOTIDE SEQUENCE</scope>
    <source>
        <strain evidence="2">SING2019-196</strain>
    </source>
</reference>
<keyword evidence="3" id="KW-1185">Reference proteome</keyword>
<gene>
    <name evidence="2" type="ORF">Nepgr_026509</name>
</gene>
<evidence type="ECO:0000313" key="2">
    <source>
        <dbReference type="EMBL" id="GMH24666.1"/>
    </source>
</evidence>